<feature type="compositionally biased region" description="Acidic residues" evidence="2">
    <location>
        <begin position="492"/>
        <end position="510"/>
    </location>
</feature>
<dbReference type="InterPro" id="IPR046362">
    <property type="entry name" value="Zw10/DSL1_C_sf"/>
</dbReference>
<sequence>MPSRITPQQYGLAVLEHVQTGAYPESEEVVSADFPPSALPEVSKLIEQAREDVKVSIRKASRDSAPDIEGWISQAKQLRVDIEKSQEIAREIVEQARQAELLEEQVNDATSKVGLLNGEVAFNKSLAATLEALQATKRTLDLVQRAILAGQLLEAVDLSRQVEGELDSIPVPQSARVAGVVGAKAADLRNDVVERLIESWKAYICVDSVRSSIKISRSLNDSSTVDIQTLVAAMTKLQVFDNVLLPFCRDFEMLVVAPRLQVGADGEVGFLEIDGDEVSVSGQSSDLSAEALFSDLDSIIAFLRTRLPSSVVEPLAQHLMPRLISRLISTWLASAVPEDLDGMDDFQETMSLVQNFGNSLDSYKWPGKRDLGDWTRSIPNVWLRKRQETSLKKIRNLLSHGIRTIETVERVETQVLSRHDQVFASNSGGDDWNAGWSDDESGSPTKMHAPSASNAAQGEDEEDVSAWGLDDEKENGTDQGDQENSAAAAADVDVDVDDEDAWGWGDENEGEGSKKAPQPSQPNIKTTQRNGLARAPEQAAREVTLKERYNITSLPKEILEMITQIVSDAEKLETSDLANSPIASAAPDLLSLPGLLLAMYRASASASYAAHSSGSMFLYNDSLWLAERLQQLASHHITRSGKHIQSRTAHNLNLEAHVLALESYGKRAYAKEMESQRTIITDLLDGAQGFVHCTEHPFNQECDIAIASTVDRLRGLHKQWKDVLSHSALLQSLGSLLSTVTNKMVVDIEDMSDISEPESQQLAGYCNRIAALEALFLPIPPPLTDATAAAQPHSNEQDPVPLTALYAPHWLKFQYLANILESPLVDIKYLWTEGELGLEFDTEELVDLVVALFADTPHRRGAVAEIRGRRGVR</sequence>
<feature type="compositionally biased region" description="Polar residues" evidence="2">
    <location>
        <begin position="521"/>
        <end position="530"/>
    </location>
</feature>
<evidence type="ECO:0000256" key="1">
    <source>
        <dbReference type="SAM" id="Coils"/>
    </source>
</evidence>
<evidence type="ECO:0000313" key="4">
    <source>
        <dbReference type="EMBL" id="KAF6227228.1"/>
    </source>
</evidence>
<dbReference type="PANTHER" id="PTHR12205">
    <property type="entry name" value="CENTROMERE/KINETOCHORE PROTEIN ZW10"/>
    <property type="match status" value="1"/>
</dbReference>
<proteinExistence type="predicted"/>
<feature type="compositionally biased region" description="Acidic residues" evidence="2">
    <location>
        <begin position="458"/>
        <end position="473"/>
    </location>
</feature>
<dbReference type="GO" id="GO:0005737">
    <property type="term" value="C:cytoplasm"/>
    <property type="evidence" value="ECO:0007669"/>
    <property type="project" value="GOC"/>
</dbReference>
<organism evidence="4 5">
    <name type="scientific">Letharia lupina</name>
    <dbReference type="NCBI Taxonomy" id="560253"/>
    <lineage>
        <taxon>Eukaryota</taxon>
        <taxon>Fungi</taxon>
        <taxon>Dikarya</taxon>
        <taxon>Ascomycota</taxon>
        <taxon>Pezizomycotina</taxon>
        <taxon>Lecanoromycetes</taxon>
        <taxon>OSLEUM clade</taxon>
        <taxon>Lecanoromycetidae</taxon>
        <taxon>Lecanorales</taxon>
        <taxon>Lecanorineae</taxon>
        <taxon>Parmeliaceae</taxon>
        <taxon>Letharia</taxon>
    </lineage>
</organism>
<protein>
    <recommendedName>
        <fullName evidence="3">ZW10 C-terminal helical domain-containing protein</fullName>
    </recommendedName>
</protein>
<dbReference type="Proteomes" id="UP000593566">
    <property type="component" value="Unassembled WGS sequence"/>
</dbReference>
<dbReference type="Pfam" id="PF22766">
    <property type="entry name" value="ZW10_C2"/>
    <property type="match status" value="1"/>
</dbReference>
<keyword evidence="1" id="KW-0175">Coiled coil</keyword>
<keyword evidence="5" id="KW-1185">Reference proteome</keyword>
<dbReference type="GO" id="GO:0006888">
    <property type="term" value="P:endoplasmic reticulum to Golgi vesicle-mediated transport"/>
    <property type="evidence" value="ECO:0007669"/>
    <property type="project" value="TreeGrafter"/>
</dbReference>
<dbReference type="GO" id="GO:0007094">
    <property type="term" value="P:mitotic spindle assembly checkpoint signaling"/>
    <property type="evidence" value="ECO:0007669"/>
    <property type="project" value="TreeGrafter"/>
</dbReference>
<dbReference type="GeneID" id="59337065"/>
<feature type="coiled-coil region" evidence="1">
    <location>
        <begin position="75"/>
        <end position="119"/>
    </location>
</feature>
<dbReference type="EMBL" id="JACCJB010000005">
    <property type="protein sequence ID" value="KAF6227228.1"/>
    <property type="molecule type" value="Genomic_DNA"/>
</dbReference>
<reference evidence="4 5" key="1">
    <citation type="journal article" date="2020" name="Genomics">
        <title>Complete, high-quality genomes from long-read metagenomic sequencing of two wolf lichen thalli reveals enigmatic genome architecture.</title>
        <authorList>
            <person name="McKenzie S.K."/>
            <person name="Walston R.F."/>
            <person name="Allen J.L."/>
        </authorList>
    </citation>
    <scope>NUCLEOTIDE SEQUENCE [LARGE SCALE GENOMIC DNA]</scope>
    <source>
        <strain evidence="4">WasteWater1</strain>
    </source>
</reference>
<evidence type="ECO:0000259" key="3">
    <source>
        <dbReference type="Pfam" id="PF22766"/>
    </source>
</evidence>
<comment type="caution">
    <text evidence="4">The sequence shown here is derived from an EMBL/GenBank/DDBJ whole genome shotgun (WGS) entry which is preliminary data.</text>
</comment>
<evidence type="ECO:0000256" key="2">
    <source>
        <dbReference type="SAM" id="MobiDB-lite"/>
    </source>
</evidence>
<name>A0A8H6CPN0_9LECA</name>
<feature type="compositionally biased region" description="Low complexity" evidence="2">
    <location>
        <begin position="482"/>
        <end position="491"/>
    </location>
</feature>
<evidence type="ECO:0000313" key="5">
    <source>
        <dbReference type="Proteomes" id="UP000593566"/>
    </source>
</evidence>
<dbReference type="AlphaFoldDB" id="A0A8H6CPN0"/>
<dbReference type="InterPro" id="IPR055148">
    <property type="entry name" value="ZW10_C_2"/>
</dbReference>
<dbReference type="Gene3D" id="1.10.357.150">
    <property type="match status" value="1"/>
</dbReference>
<dbReference type="RefSeq" id="XP_037155536.1">
    <property type="nucleotide sequence ID" value="XM_037299535.1"/>
</dbReference>
<dbReference type="PANTHER" id="PTHR12205:SF0">
    <property type="entry name" value="CENTROMERE_KINETOCHORE PROTEIN ZW10 HOMOLOG"/>
    <property type="match status" value="1"/>
</dbReference>
<feature type="domain" description="ZW10 C-terminal helical" evidence="3">
    <location>
        <begin position="705"/>
        <end position="866"/>
    </location>
</feature>
<accession>A0A8H6CPN0</accession>
<feature type="region of interest" description="Disordered" evidence="2">
    <location>
        <begin position="423"/>
        <end position="537"/>
    </location>
</feature>
<gene>
    <name evidence="4" type="ORF">HO133_008670</name>
</gene>
<dbReference type="GO" id="GO:1990423">
    <property type="term" value="C:RZZ complex"/>
    <property type="evidence" value="ECO:0007669"/>
    <property type="project" value="TreeGrafter"/>
</dbReference>